<proteinExistence type="inferred from homology"/>
<sequence length="406" mass="43370">MTLTSFLSSLLLLALLAAAKPVVVNRFPVTLPLTRFINSTGVYNLLQHDQARAQVFKLKNRALGRGSAPAAIINEPITNAFVYYLRCIGWRWQSSYNFSNTWLGAGKKYVLSSTSKFTGDLVYVRYGSGFFSGSEWNDTVTIEPGLVIPKQSIGVAVVSSGFKNIDGILGVGPVDLTAGTLTTKPGSTTIPTVTDNLFKNGAITSNEIGVFFAPITQAPGQGGEITWGGADTAKFDGSINYTPITGTSPASAYWGIDESITYGGTTILETTKYSNFCTGTTLILIATDAYKKYLVATGATFDSATGLLTITLAEYNNLQNLVFTTPDGVHYTLIPNAQIWPRSLNANIGGTPGSIYLIIGDIGSNSGQGLDFINGFAFLQRFYSVYDTGNRRVGLATTPFTTSTAN</sequence>
<dbReference type="HOGENOM" id="CLU_038846_0_0_1"/>
<dbReference type="InterPro" id="IPR001461">
    <property type="entry name" value="Aspartic_peptidase_A1"/>
</dbReference>
<dbReference type="OrthoDB" id="660550at2759"/>
<dbReference type="Gene3D" id="2.40.70.10">
    <property type="entry name" value="Acid Proteases"/>
    <property type="match status" value="2"/>
</dbReference>
<accession>B0DVI1</accession>
<dbReference type="PANTHER" id="PTHR47966">
    <property type="entry name" value="BETA-SITE APP-CLEAVING ENZYME, ISOFORM A-RELATED"/>
    <property type="match status" value="1"/>
</dbReference>
<keyword evidence="5" id="KW-1185">Reference proteome</keyword>
<dbReference type="InParanoid" id="B0DVI1"/>
<dbReference type="GO" id="GO:0006508">
    <property type="term" value="P:proteolysis"/>
    <property type="evidence" value="ECO:0007669"/>
    <property type="project" value="InterPro"/>
</dbReference>
<protein>
    <submittedName>
        <fullName evidence="4">Aspartic peptidase A1</fullName>
    </submittedName>
</protein>
<feature type="signal peptide" evidence="2">
    <location>
        <begin position="1"/>
        <end position="19"/>
    </location>
</feature>
<dbReference type="AlphaFoldDB" id="B0DVI1"/>
<dbReference type="Proteomes" id="UP000001194">
    <property type="component" value="Unassembled WGS sequence"/>
</dbReference>
<evidence type="ECO:0000313" key="4">
    <source>
        <dbReference type="EMBL" id="EDR01391.1"/>
    </source>
</evidence>
<organism evidence="5">
    <name type="scientific">Laccaria bicolor (strain S238N-H82 / ATCC MYA-4686)</name>
    <name type="common">Bicoloured deceiver</name>
    <name type="synonym">Laccaria laccata var. bicolor</name>
    <dbReference type="NCBI Taxonomy" id="486041"/>
    <lineage>
        <taxon>Eukaryota</taxon>
        <taxon>Fungi</taxon>
        <taxon>Dikarya</taxon>
        <taxon>Basidiomycota</taxon>
        <taxon>Agaricomycotina</taxon>
        <taxon>Agaricomycetes</taxon>
        <taxon>Agaricomycetidae</taxon>
        <taxon>Agaricales</taxon>
        <taxon>Agaricineae</taxon>
        <taxon>Hydnangiaceae</taxon>
        <taxon>Laccaria</taxon>
    </lineage>
</organism>
<dbReference type="EMBL" id="DS547139">
    <property type="protein sequence ID" value="EDR01391.1"/>
    <property type="molecule type" value="Genomic_DNA"/>
</dbReference>
<evidence type="ECO:0000259" key="3">
    <source>
        <dbReference type="PROSITE" id="PS51767"/>
    </source>
</evidence>
<dbReference type="InterPro" id="IPR033121">
    <property type="entry name" value="PEPTIDASE_A1"/>
</dbReference>
<gene>
    <name evidence="4" type="primary">LbPR_A3</name>
    <name evidence="4" type="ORF">LACBIDRAFT_310997</name>
</gene>
<evidence type="ECO:0000256" key="1">
    <source>
        <dbReference type="ARBA" id="ARBA00007447"/>
    </source>
</evidence>
<dbReference type="KEGG" id="lbc:LACBIDRAFT_310997"/>
<name>B0DVI1_LACBS</name>
<dbReference type="Pfam" id="PF00026">
    <property type="entry name" value="Asp"/>
    <property type="match status" value="1"/>
</dbReference>
<dbReference type="InterPro" id="IPR021109">
    <property type="entry name" value="Peptidase_aspartic_dom_sf"/>
</dbReference>
<dbReference type="GeneID" id="6083581"/>
<feature type="chain" id="PRO_5002749509" evidence="2">
    <location>
        <begin position="20"/>
        <end position="406"/>
    </location>
</feature>
<keyword evidence="2" id="KW-0732">Signal</keyword>
<feature type="domain" description="Peptidase A1" evidence="3">
    <location>
        <begin position="77"/>
        <end position="396"/>
    </location>
</feature>
<dbReference type="RefSeq" id="XP_001887936.1">
    <property type="nucleotide sequence ID" value="XM_001887901.1"/>
</dbReference>
<evidence type="ECO:0000313" key="5">
    <source>
        <dbReference type="Proteomes" id="UP000001194"/>
    </source>
</evidence>
<dbReference type="MEROPS" id="A01.019"/>
<comment type="similarity">
    <text evidence="1">Belongs to the peptidase A1 family.</text>
</comment>
<dbReference type="InterPro" id="IPR034164">
    <property type="entry name" value="Pepsin-like_dom"/>
</dbReference>
<dbReference type="PROSITE" id="PS51767">
    <property type="entry name" value="PEPTIDASE_A1"/>
    <property type="match status" value="1"/>
</dbReference>
<reference evidence="4 5" key="1">
    <citation type="journal article" date="2008" name="Nature">
        <title>The genome of Laccaria bicolor provides insights into mycorrhizal symbiosis.</title>
        <authorList>
            <person name="Martin F."/>
            <person name="Aerts A."/>
            <person name="Ahren D."/>
            <person name="Brun A."/>
            <person name="Danchin E.G.J."/>
            <person name="Duchaussoy F."/>
            <person name="Gibon J."/>
            <person name="Kohler A."/>
            <person name="Lindquist E."/>
            <person name="Pereda V."/>
            <person name="Salamov A."/>
            <person name="Shapiro H.J."/>
            <person name="Wuyts J."/>
            <person name="Blaudez D."/>
            <person name="Buee M."/>
            <person name="Brokstein P."/>
            <person name="Canbaeck B."/>
            <person name="Cohen D."/>
            <person name="Courty P.E."/>
            <person name="Coutinho P.M."/>
            <person name="Delaruelle C."/>
            <person name="Detter J.C."/>
            <person name="Deveau A."/>
            <person name="DiFazio S."/>
            <person name="Duplessis S."/>
            <person name="Fraissinet-Tachet L."/>
            <person name="Lucic E."/>
            <person name="Frey-Klett P."/>
            <person name="Fourrey C."/>
            <person name="Feussner I."/>
            <person name="Gay G."/>
            <person name="Grimwood J."/>
            <person name="Hoegger P.J."/>
            <person name="Jain P."/>
            <person name="Kilaru S."/>
            <person name="Labbe J."/>
            <person name="Lin Y.C."/>
            <person name="Legue V."/>
            <person name="Le Tacon F."/>
            <person name="Marmeisse R."/>
            <person name="Melayah D."/>
            <person name="Montanini B."/>
            <person name="Muratet M."/>
            <person name="Nehls U."/>
            <person name="Niculita-Hirzel H."/>
            <person name="Oudot-Le Secq M.P."/>
            <person name="Peter M."/>
            <person name="Quesneville H."/>
            <person name="Rajashekar B."/>
            <person name="Reich M."/>
            <person name="Rouhier N."/>
            <person name="Schmutz J."/>
            <person name="Yin T."/>
            <person name="Chalot M."/>
            <person name="Henrissat B."/>
            <person name="Kuees U."/>
            <person name="Lucas S."/>
            <person name="Van de Peer Y."/>
            <person name="Podila G.K."/>
            <person name="Polle A."/>
            <person name="Pukkila P.J."/>
            <person name="Richardson P.M."/>
            <person name="Rouze P."/>
            <person name="Sanders I.R."/>
            <person name="Stajich J.E."/>
            <person name="Tunlid A."/>
            <person name="Tuskan G."/>
            <person name="Grigoriev I.V."/>
        </authorList>
    </citation>
    <scope>NUCLEOTIDE SEQUENCE [LARGE SCALE GENOMIC DNA]</scope>
    <source>
        <strain evidence="5">S238N-H82 / ATCC MYA-4686</strain>
    </source>
</reference>
<dbReference type="GO" id="GO:0004190">
    <property type="term" value="F:aspartic-type endopeptidase activity"/>
    <property type="evidence" value="ECO:0007669"/>
    <property type="project" value="InterPro"/>
</dbReference>
<dbReference type="CDD" id="cd05471">
    <property type="entry name" value="pepsin_like"/>
    <property type="match status" value="1"/>
</dbReference>
<dbReference type="SUPFAM" id="SSF50630">
    <property type="entry name" value="Acid proteases"/>
    <property type="match status" value="1"/>
</dbReference>
<dbReference type="PRINTS" id="PR00792">
    <property type="entry name" value="PEPSIN"/>
</dbReference>
<evidence type="ECO:0000256" key="2">
    <source>
        <dbReference type="SAM" id="SignalP"/>
    </source>
</evidence>
<dbReference type="PANTHER" id="PTHR47966:SF51">
    <property type="entry name" value="BETA-SITE APP-CLEAVING ENZYME, ISOFORM A-RELATED"/>
    <property type="match status" value="1"/>
</dbReference>